<protein>
    <recommendedName>
        <fullName evidence="4">4-hydroxy-3-methylbut-2-en-1-yl diphosphate synthase</fullName>
    </recommendedName>
</protein>
<evidence type="ECO:0000256" key="1">
    <source>
        <dbReference type="SAM" id="Phobius"/>
    </source>
</evidence>
<dbReference type="EMBL" id="FXTT01000004">
    <property type="protein sequence ID" value="SMP28942.1"/>
    <property type="molecule type" value="Genomic_DNA"/>
</dbReference>
<accession>A0ABY1P8H8</accession>
<keyword evidence="1" id="KW-1133">Transmembrane helix</keyword>
<feature type="transmembrane region" description="Helical" evidence="1">
    <location>
        <begin position="141"/>
        <end position="162"/>
    </location>
</feature>
<dbReference type="RefSeq" id="WP_155193190.1">
    <property type="nucleotide sequence ID" value="NZ_BAAAEA010000004.1"/>
</dbReference>
<feature type="transmembrane region" description="Helical" evidence="1">
    <location>
        <begin position="20"/>
        <end position="44"/>
    </location>
</feature>
<sequence>MFFTVLERSLSLAQHNIGTLFKTGWAFILILVAINFAIGASLMPETGFRTVSYLTEPVQTVDQGALRALSSLLNLVIGFSIAIAYVRRILIDANDFPVVFGSRTLKVLINQIVLALIGILSLIPLLIVALLLAAVTGGLGLVLLFAAPFVALMVVQKFSVVLPAAAVDDPLTFRDSWRATRGLGWAMSFSALVMSLLAAVLIGLWALLLYISDGLLPGNLMWQQIRSAVFPMGTMLLSVWVFASLHATFYGLIRERFAARIGLREQDLAQVEESRQAVRDKARKALSGVRNLNRR</sequence>
<feature type="transmembrane region" description="Helical" evidence="1">
    <location>
        <begin position="183"/>
        <end position="208"/>
    </location>
</feature>
<evidence type="ECO:0000313" key="3">
    <source>
        <dbReference type="Proteomes" id="UP001157914"/>
    </source>
</evidence>
<gene>
    <name evidence="2" type="ORF">SAMN06265374_3031</name>
</gene>
<proteinExistence type="predicted"/>
<evidence type="ECO:0000313" key="2">
    <source>
        <dbReference type="EMBL" id="SMP28942.1"/>
    </source>
</evidence>
<name>A0ABY1P8H8_9HYPH</name>
<dbReference type="Proteomes" id="UP001157914">
    <property type="component" value="Unassembled WGS sequence"/>
</dbReference>
<feature type="transmembrane region" description="Helical" evidence="1">
    <location>
        <begin position="64"/>
        <end position="86"/>
    </location>
</feature>
<comment type="caution">
    <text evidence="2">The sequence shown here is derived from an EMBL/GenBank/DDBJ whole genome shotgun (WGS) entry which is preliminary data.</text>
</comment>
<feature type="transmembrane region" description="Helical" evidence="1">
    <location>
        <begin position="228"/>
        <end position="253"/>
    </location>
</feature>
<organism evidence="2 3">
    <name type="scientific">Roseibium denhamense</name>
    <dbReference type="NCBI Taxonomy" id="76305"/>
    <lineage>
        <taxon>Bacteria</taxon>
        <taxon>Pseudomonadati</taxon>
        <taxon>Pseudomonadota</taxon>
        <taxon>Alphaproteobacteria</taxon>
        <taxon>Hyphomicrobiales</taxon>
        <taxon>Stappiaceae</taxon>
        <taxon>Roseibium</taxon>
    </lineage>
</organism>
<keyword evidence="3" id="KW-1185">Reference proteome</keyword>
<feature type="transmembrane region" description="Helical" evidence="1">
    <location>
        <begin position="107"/>
        <end position="135"/>
    </location>
</feature>
<reference evidence="2 3" key="1">
    <citation type="submission" date="2017-05" db="EMBL/GenBank/DDBJ databases">
        <authorList>
            <person name="Varghese N."/>
            <person name="Submissions S."/>
        </authorList>
    </citation>
    <scope>NUCLEOTIDE SEQUENCE [LARGE SCALE GENOMIC DNA]</scope>
    <source>
        <strain evidence="2 3">DSM 15949</strain>
    </source>
</reference>
<keyword evidence="1" id="KW-0472">Membrane</keyword>
<keyword evidence="1" id="KW-0812">Transmembrane</keyword>
<evidence type="ECO:0008006" key="4">
    <source>
        <dbReference type="Google" id="ProtNLM"/>
    </source>
</evidence>